<comment type="caution">
    <text evidence="2">The sequence shown here is derived from an EMBL/GenBank/DDBJ whole genome shotgun (WGS) entry which is preliminary data.</text>
</comment>
<feature type="non-terminal residue" evidence="2">
    <location>
        <position position="1"/>
    </location>
</feature>
<organism evidence="2 3">
    <name type="scientific">Ceratodon purpureus</name>
    <name type="common">Fire moss</name>
    <name type="synonym">Dicranum purpureum</name>
    <dbReference type="NCBI Taxonomy" id="3225"/>
    <lineage>
        <taxon>Eukaryota</taxon>
        <taxon>Viridiplantae</taxon>
        <taxon>Streptophyta</taxon>
        <taxon>Embryophyta</taxon>
        <taxon>Bryophyta</taxon>
        <taxon>Bryophytina</taxon>
        <taxon>Bryopsida</taxon>
        <taxon>Dicranidae</taxon>
        <taxon>Pseudoditrichales</taxon>
        <taxon>Ditrichaceae</taxon>
        <taxon>Ceratodon</taxon>
    </lineage>
</organism>
<evidence type="ECO:0000313" key="3">
    <source>
        <dbReference type="Proteomes" id="UP000822688"/>
    </source>
</evidence>
<sequence length="111" mass="11924">HSVINIDPISVVDQHPSRSHSVNPCPSLVGPELMTTENSEGVFDAVAMELIQIAKATANEAEEFLFKEEEADLYKKSEASKVNTTASGAKDAAANKVKAIEGDQERGERIA</sequence>
<feature type="region of interest" description="Disordered" evidence="1">
    <location>
        <begin position="80"/>
        <end position="111"/>
    </location>
</feature>
<gene>
    <name evidence="2" type="ORF">KC19_VG110400</name>
</gene>
<name>A0A8T0HP13_CERPU</name>
<dbReference type="EMBL" id="CM026426">
    <property type="protein sequence ID" value="KAG0572614.1"/>
    <property type="molecule type" value="Genomic_DNA"/>
</dbReference>
<keyword evidence="3" id="KW-1185">Reference proteome</keyword>
<dbReference type="AlphaFoldDB" id="A0A8T0HP13"/>
<feature type="compositionally biased region" description="Basic and acidic residues" evidence="1">
    <location>
        <begin position="98"/>
        <end position="111"/>
    </location>
</feature>
<evidence type="ECO:0000313" key="2">
    <source>
        <dbReference type="EMBL" id="KAG0572614.1"/>
    </source>
</evidence>
<accession>A0A8T0HP13</accession>
<protein>
    <submittedName>
        <fullName evidence="2">Uncharacterized protein</fullName>
    </submittedName>
</protein>
<dbReference type="Proteomes" id="UP000822688">
    <property type="component" value="Chromosome V"/>
</dbReference>
<feature type="region of interest" description="Disordered" evidence="1">
    <location>
        <begin position="1"/>
        <end position="24"/>
    </location>
</feature>
<proteinExistence type="predicted"/>
<reference evidence="2" key="1">
    <citation type="submission" date="2020-06" db="EMBL/GenBank/DDBJ databases">
        <title>WGS assembly of Ceratodon purpureus strain R40.</title>
        <authorList>
            <person name="Carey S.B."/>
            <person name="Jenkins J."/>
            <person name="Shu S."/>
            <person name="Lovell J.T."/>
            <person name="Sreedasyam A."/>
            <person name="Maumus F."/>
            <person name="Tiley G.P."/>
            <person name="Fernandez-Pozo N."/>
            <person name="Barry K."/>
            <person name="Chen C."/>
            <person name="Wang M."/>
            <person name="Lipzen A."/>
            <person name="Daum C."/>
            <person name="Saski C.A."/>
            <person name="Payton A.C."/>
            <person name="Mcbreen J.C."/>
            <person name="Conrad R.E."/>
            <person name="Kollar L.M."/>
            <person name="Olsson S."/>
            <person name="Huttunen S."/>
            <person name="Landis J.B."/>
            <person name="Wickett N.J."/>
            <person name="Johnson M.G."/>
            <person name="Rensing S.A."/>
            <person name="Grimwood J."/>
            <person name="Schmutz J."/>
            <person name="Mcdaniel S.F."/>
        </authorList>
    </citation>
    <scope>NUCLEOTIDE SEQUENCE</scope>
    <source>
        <strain evidence="2">R40</strain>
    </source>
</reference>
<evidence type="ECO:0000256" key="1">
    <source>
        <dbReference type="SAM" id="MobiDB-lite"/>
    </source>
</evidence>